<sequence>MGGIVATVTVKNALDESKARTFDALVDTGATFHADKFEE</sequence>
<name>A0A450V6A3_9GAMM</name>
<accession>A0A450V6A3</accession>
<protein>
    <submittedName>
        <fullName evidence="2">Uncharacterized protein</fullName>
    </submittedName>
</protein>
<dbReference type="AlphaFoldDB" id="A0A450V6A3"/>
<evidence type="ECO:0000313" key="3">
    <source>
        <dbReference type="EMBL" id="VFK04450.1"/>
    </source>
</evidence>
<gene>
    <name evidence="1" type="ORF">BECKH772A_GA0070896_100928</name>
    <name evidence="2" type="ORF">BECKH772B_GA0070898_101828</name>
    <name evidence="3" type="ORF">BECKH772C_GA0070978_101828</name>
</gene>
<dbReference type="EMBL" id="CAADFI010000182">
    <property type="protein sequence ID" value="VFK00217.1"/>
    <property type="molecule type" value="Genomic_DNA"/>
</dbReference>
<evidence type="ECO:0000313" key="1">
    <source>
        <dbReference type="EMBL" id="VFJ95807.1"/>
    </source>
</evidence>
<proteinExistence type="predicted"/>
<organism evidence="2">
    <name type="scientific">Candidatus Kentrum eta</name>
    <dbReference type="NCBI Taxonomy" id="2126337"/>
    <lineage>
        <taxon>Bacteria</taxon>
        <taxon>Pseudomonadati</taxon>
        <taxon>Pseudomonadota</taxon>
        <taxon>Gammaproteobacteria</taxon>
        <taxon>Candidatus Kentrum</taxon>
    </lineage>
</organism>
<dbReference type="EMBL" id="CAADFJ010000182">
    <property type="protein sequence ID" value="VFK04450.1"/>
    <property type="molecule type" value="Genomic_DNA"/>
</dbReference>
<reference evidence="2" key="1">
    <citation type="submission" date="2019-02" db="EMBL/GenBank/DDBJ databases">
        <authorList>
            <person name="Gruber-Vodicka R. H."/>
            <person name="Seah K. B. B."/>
        </authorList>
    </citation>
    <scope>NUCLEOTIDE SEQUENCE</scope>
    <source>
        <strain evidence="3">BECK_SA2B12</strain>
        <strain evidence="1">BECK_SA2B15</strain>
        <strain evidence="2">BECK_SA2B20</strain>
    </source>
</reference>
<dbReference type="EMBL" id="CAADFG010000092">
    <property type="protein sequence ID" value="VFJ95807.1"/>
    <property type="molecule type" value="Genomic_DNA"/>
</dbReference>
<evidence type="ECO:0000313" key="2">
    <source>
        <dbReference type="EMBL" id="VFK00217.1"/>
    </source>
</evidence>